<evidence type="ECO:0000256" key="5">
    <source>
        <dbReference type="ARBA" id="ARBA00013061"/>
    </source>
</evidence>
<dbReference type="PRINTS" id="PR00477">
    <property type="entry name" value="PHGLYCKINASE"/>
</dbReference>
<dbReference type="FunFam" id="3.40.50.1260:FF:000031">
    <property type="entry name" value="Phosphoglycerate kinase 1"/>
    <property type="match status" value="1"/>
</dbReference>
<dbReference type="PIRSF" id="PIRSF000724">
    <property type="entry name" value="Pgk"/>
    <property type="match status" value="1"/>
</dbReference>
<dbReference type="PROSITE" id="PS00111">
    <property type="entry name" value="PGLYCERATE_KINASE"/>
    <property type="match status" value="1"/>
</dbReference>
<dbReference type="InterPro" id="IPR001576">
    <property type="entry name" value="Phosphoglycerate_kinase"/>
</dbReference>
<keyword evidence="10" id="KW-0067">ATP-binding</keyword>
<evidence type="ECO:0000256" key="4">
    <source>
        <dbReference type="ARBA" id="ARBA00011245"/>
    </source>
</evidence>
<accession>A0A381R3P0</accession>
<evidence type="ECO:0000256" key="8">
    <source>
        <dbReference type="ARBA" id="ARBA00022741"/>
    </source>
</evidence>
<keyword evidence="8" id="KW-0547">Nucleotide-binding</keyword>
<dbReference type="PANTHER" id="PTHR11406:SF23">
    <property type="entry name" value="PHOSPHOGLYCERATE KINASE 1, CHLOROPLASTIC-RELATED"/>
    <property type="match status" value="1"/>
</dbReference>
<evidence type="ECO:0000256" key="2">
    <source>
        <dbReference type="ARBA" id="ARBA00004838"/>
    </source>
</evidence>
<dbReference type="InterPro" id="IPR015824">
    <property type="entry name" value="Phosphoglycerate_kinase_N"/>
</dbReference>
<evidence type="ECO:0000256" key="10">
    <source>
        <dbReference type="ARBA" id="ARBA00022840"/>
    </source>
</evidence>
<dbReference type="GO" id="GO:0005829">
    <property type="term" value="C:cytosol"/>
    <property type="evidence" value="ECO:0007669"/>
    <property type="project" value="TreeGrafter"/>
</dbReference>
<evidence type="ECO:0000256" key="11">
    <source>
        <dbReference type="ARBA" id="ARBA00023152"/>
    </source>
</evidence>
<dbReference type="Pfam" id="PF00162">
    <property type="entry name" value="PGK"/>
    <property type="match status" value="1"/>
</dbReference>
<dbReference type="Gene3D" id="3.40.50.1260">
    <property type="entry name" value="Phosphoglycerate kinase, N-terminal domain"/>
    <property type="match status" value="2"/>
</dbReference>
<dbReference type="GO" id="GO:0043531">
    <property type="term" value="F:ADP binding"/>
    <property type="evidence" value="ECO:0007669"/>
    <property type="project" value="TreeGrafter"/>
</dbReference>
<name>A0A381R3P0_9ZZZZ</name>
<gene>
    <name evidence="12" type="ORF">METZ01_LOCUS39176</name>
</gene>
<keyword evidence="11" id="KW-0324">Glycolysis</keyword>
<dbReference type="EC" id="2.7.2.3" evidence="5"/>
<evidence type="ECO:0000313" key="12">
    <source>
        <dbReference type="EMBL" id="SUZ86322.1"/>
    </source>
</evidence>
<proteinExistence type="inferred from homology"/>
<dbReference type="InterPro" id="IPR015911">
    <property type="entry name" value="Phosphoglycerate_kinase_CS"/>
</dbReference>
<keyword evidence="9" id="KW-0418">Kinase</keyword>
<comment type="subunit">
    <text evidence="4">Monomer.</text>
</comment>
<comment type="catalytic activity">
    <reaction evidence="1">
        <text>(2R)-3-phosphoglycerate + ATP = (2R)-3-phospho-glyceroyl phosphate + ADP</text>
        <dbReference type="Rhea" id="RHEA:14801"/>
        <dbReference type="ChEBI" id="CHEBI:30616"/>
        <dbReference type="ChEBI" id="CHEBI:57604"/>
        <dbReference type="ChEBI" id="CHEBI:58272"/>
        <dbReference type="ChEBI" id="CHEBI:456216"/>
        <dbReference type="EC" id="2.7.2.3"/>
    </reaction>
</comment>
<evidence type="ECO:0000256" key="3">
    <source>
        <dbReference type="ARBA" id="ARBA00008982"/>
    </source>
</evidence>
<dbReference type="HAMAP" id="MF_00145">
    <property type="entry name" value="Phosphoglyc_kinase"/>
    <property type="match status" value="1"/>
</dbReference>
<dbReference type="GO" id="GO:0004618">
    <property type="term" value="F:phosphoglycerate kinase activity"/>
    <property type="evidence" value="ECO:0007669"/>
    <property type="project" value="UniProtKB-EC"/>
</dbReference>
<dbReference type="GO" id="GO:0006096">
    <property type="term" value="P:glycolytic process"/>
    <property type="evidence" value="ECO:0007669"/>
    <property type="project" value="UniProtKB-KW"/>
</dbReference>
<dbReference type="PANTHER" id="PTHR11406">
    <property type="entry name" value="PHOSPHOGLYCERATE KINASE"/>
    <property type="match status" value="1"/>
</dbReference>
<keyword evidence="7" id="KW-0808">Transferase</keyword>
<dbReference type="InterPro" id="IPR036043">
    <property type="entry name" value="Phosphoglycerate_kinase_sf"/>
</dbReference>
<dbReference type="GO" id="GO:0005524">
    <property type="term" value="F:ATP binding"/>
    <property type="evidence" value="ECO:0007669"/>
    <property type="project" value="UniProtKB-KW"/>
</dbReference>
<keyword evidence="6" id="KW-0963">Cytoplasm</keyword>
<dbReference type="SUPFAM" id="SSF53748">
    <property type="entry name" value="Phosphoglycerate kinase"/>
    <property type="match status" value="1"/>
</dbReference>
<dbReference type="GO" id="GO:0006094">
    <property type="term" value="P:gluconeogenesis"/>
    <property type="evidence" value="ECO:0007669"/>
    <property type="project" value="TreeGrafter"/>
</dbReference>
<dbReference type="EMBL" id="UINC01001675">
    <property type="protein sequence ID" value="SUZ86322.1"/>
    <property type="molecule type" value="Genomic_DNA"/>
</dbReference>
<comment type="pathway">
    <text evidence="2">Carbohydrate degradation; glycolysis; pyruvate from D-glyceraldehyde 3-phosphate: step 2/5.</text>
</comment>
<comment type="similarity">
    <text evidence="3">Belongs to the phosphoglycerate kinase family.</text>
</comment>
<protein>
    <recommendedName>
        <fullName evidence="5">phosphoglycerate kinase</fullName>
        <ecNumber evidence="5">2.7.2.3</ecNumber>
    </recommendedName>
</protein>
<evidence type="ECO:0000256" key="7">
    <source>
        <dbReference type="ARBA" id="ARBA00022679"/>
    </source>
</evidence>
<evidence type="ECO:0000256" key="6">
    <source>
        <dbReference type="ARBA" id="ARBA00022490"/>
    </source>
</evidence>
<evidence type="ECO:0000256" key="9">
    <source>
        <dbReference type="ARBA" id="ARBA00022777"/>
    </source>
</evidence>
<sequence>MQKQTITDLDLAGKRVLIRVDFNVPIKDGVISDDTRLRASLGTIQYALAQGATLVLASHLGRPNGTPSDTLSLKPVADRLEKLLNHPVFFSPETIGTAAIETVLEAGSGGIVLLENLRFHSGEEKNDPEFARELSLLADIFINDAFGVAHRAHASTEGIVNYLNQSAAGLLMTDELNYLGDALWKPKRPFAAVLGGAKISGKLEVVQNLLSQVDAVFIGGAMAYTFLKGRNIPIGRSLVEDELVDIAVGLMKDAEAKNVRFELPVDHVVSERFDTAVAMDTLAVGDVNIGQRLGVDIGPRTVSHYALGLRDAGTIIWNGPMGVFETPAFSTGTRGLARAVADASGVTIVGGGDSISAVRQAGVLDQITHVSTGGGAVLEFLAGKTLPGLAALPDRITSDF</sequence>
<reference evidence="12" key="1">
    <citation type="submission" date="2018-05" db="EMBL/GenBank/DDBJ databases">
        <authorList>
            <person name="Lanie J.A."/>
            <person name="Ng W.-L."/>
            <person name="Kazmierczak K.M."/>
            <person name="Andrzejewski T.M."/>
            <person name="Davidsen T.M."/>
            <person name="Wayne K.J."/>
            <person name="Tettelin H."/>
            <person name="Glass J.I."/>
            <person name="Rusch D."/>
            <person name="Podicherti R."/>
            <person name="Tsui H.-C.T."/>
            <person name="Winkler M.E."/>
        </authorList>
    </citation>
    <scope>NUCLEOTIDE SEQUENCE</scope>
</reference>
<dbReference type="FunFam" id="3.40.50.1260:FF:000006">
    <property type="entry name" value="Phosphoglycerate kinase"/>
    <property type="match status" value="1"/>
</dbReference>
<organism evidence="12">
    <name type="scientific">marine metagenome</name>
    <dbReference type="NCBI Taxonomy" id="408172"/>
    <lineage>
        <taxon>unclassified sequences</taxon>
        <taxon>metagenomes</taxon>
        <taxon>ecological metagenomes</taxon>
    </lineage>
</organism>
<dbReference type="AlphaFoldDB" id="A0A381R3P0"/>
<evidence type="ECO:0000256" key="1">
    <source>
        <dbReference type="ARBA" id="ARBA00000642"/>
    </source>
</evidence>